<evidence type="ECO:0000313" key="3">
    <source>
        <dbReference type="Proteomes" id="UP000006298"/>
    </source>
</evidence>
<dbReference type="Pfam" id="PF19266">
    <property type="entry name" value="CIS_tube"/>
    <property type="match status" value="1"/>
</dbReference>
<dbReference type="Proteomes" id="UP000006298">
    <property type="component" value="Segment"/>
</dbReference>
<evidence type="ECO:0000313" key="2">
    <source>
        <dbReference type="EMBL" id="AEZ50535.1"/>
    </source>
</evidence>
<protein>
    <recommendedName>
        <fullName evidence="1">Contractile injection system tube protein N-terminal domain-containing protein</fullName>
    </recommendedName>
</protein>
<name>J9PVC0_9CAUD</name>
<evidence type="ECO:0000259" key="1">
    <source>
        <dbReference type="Pfam" id="PF19266"/>
    </source>
</evidence>
<dbReference type="InterPro" id="IPR045361">
    <property type="entry name" value="CIS_tube_prot_N"/>
</dbReference>
<reference evidence="2 3" key="1">
    <citation type="submission" date="2011-09" db="EMBL/GenBank/DDBJ databases">
        <title>Complete Genome Sequence of Bacillus cereus Bacteriophage BCD7.</title>
        <authorList>
            <person name="Lee J.-H."/>
            <person name="Shin H."/>
            <person name="Son B."/>
            <person name="Ryu S."/>
        </authorList>
    </citation>
    <scope>NUCLEOTIDE SEQUENCE [LARGE SCALE GENOMIC DNA]</scope>
</reference>
<keyword evidence="3" id="KW-1185">Reference proteome</keyword>
<accession>J9PVC0</accession>
<gene>
    <name evidence="2" type="ORF">BCD7_0088</name>
</gene>
<proteinExistence type="predicted"/>
<dbReference type="RefSeq" id="YP_007005939.1">
    <property type="nucleotide sequence ID" value="NC_019515.1"/>
</dbReference>
<dbReference type="EMBL" id="JN712910">
    <property type="protein sequence ID" value="AEZ50535.1"/>
    <property type="molecule type" value="Genomic_DNA"/>
</dbReference>
<feature type="domain" description="Contractile injection system tube protein N-terminal" evidence="1">
    <location>
        <begin position="16"/>
        <end position="137"/>
    </location>
</feature>
<organism evidence="2 3">
    <name type="scientific">Bacillus phage BCD7</name>
    <dbReference type="NCBI Taxonomy" id="1136534"/>
    <lineage>
        <taxon>Viruses</taxon>
        <taxon>Duplodnaviria</taxon>
        <taxon>Heunggongvirae</taxon>
        <taxon>Uroviricota</taxon>
        <taxon>Caudoviricetes</taxon>
        <taxon>Becedseptimavirus</taxon>
        <taxon>Becedseptimavirus BCD7</taxon>
    </lineage>
</organism>
<dbReference type="KEGG" id="vg:14011607"/>
<dbReference type="GeneID" id="14011607"/>
<sequence>MQLVPRHVASKASLGGLKFLYNPTTFTDTHAVTFNEIKTPYMTYPLFVYAGAERRNVTFDIYVNDKVEDGITKKWVWHLESYLPSQNNRADVQHPRKAVFAYGWFVSDCYITNVEAKYTAFSPELQPTEATISVTIALIKDTYY</sequence>